<evidence type="ECO:0000313" key="3">
    <source>
        <dbReference type="Proteomes" id="UP000007305"/>
    </source>
</evidence>
<accession>A0A804R0B1</accession>
<dbReference type="Gramene" id="Zm00001eb371560_T001">
    <property type="protein sequence ID" value="Zm00001eb371560_P001"/>
    <property type="gene ID" value="Zm00001eb371560"/>
</dbReference>
<reference evidence="3" key="1">
    <citation type="journal article" date="2009" name="Science">
        <title>The B73 maize genome: complexity, diversity, and dynamics.</title>
        <authorList>
            <person name="Schnable P.S."/>
            <person name="Ware D."/>
            <person name="Fulton R.S."/>
            <person name="Stein J.C."/>
            <person name="Wei F."/>
            <person name="Pasternak S."/>
            <person name="Liang C."/>
            <person name="Zhang J."/>
            <person name="Fulton L."/>
            <person name="Graves T.A."/>
            <person name="Minx P."/>
            <person name="Reily A.D."/>
            <person name="Courtney L."/>
            <person name="Kruchowski S.S."/>
            <person name="Tomlinson C."/>
            <person name="Strong C."/>
            <person name="Delehaunty K."/>
            <person name="Fronick C."/>
            <person name="Courtney B."/>
            <person name="Rock S.M."/>
            <person name="Belter E."/>
            <person name="Du F."/>
            <person name="Kim K."/>
            <person name="Abbott R.M."/>
            <person name="Cotton M."/>
            <person name="Levy A."/>
            <person name="Marchetto P."/>
            <person name="Ochoa K."/>
            <person name="Jackson S.M."/>
            <person name="Gillam B."/>
            <person name="Chen W."/>
            <person name="Yan L."/>
            <person name="Higginbotham J."/>
            <person name="Cardenas M."/>
            <person name="Waligorski J."/>
            <person name="Applebaum E."/>
            <person name="Phelps L."/>
            <person name="Falcone J."/>
            <person name="Kanchi K."/>
            <person name="Thane T."/>
            <person name="Scimone A."/>
            <person name="Thane N."/>
            <person name="Henke J."/>
            <person name="Wang T."/>
            <person name="Ruppert J."/>
            <person name="Shah N."/>
            <person name="Rotter K."/>
            <person name="Hodges J."/>
            <person name="Ingenthron E."/>
            <person name="Cordes M."/>
            <person name="Kohlberg S."/>
            <person name="Sgro J."/>
            <person name="Delgado B."/>
            <person name="Mead K."/>
            <person name="Chinwalla A."/>
            <person name="Leonard S."/>
            <person name="Crouse K."/>
            <person name="Collura K."/>
            <person name="Kudrna D."/>
            <person name="Currie J."/>
            <person name="He R."/>
            <person name="Angelova A."/>
            <person name="Rajasekar S."/>
            <person name="Mueller T."/>
            <person name="Lomeli R."/>
            <person name="Scara G."/>
            <person name="Ko A."/>
            <person name="Delaney K."/>
            <person name="Wissotski M."/>
            <person name="Lopez G."/>
            <person name="Campos D."/>
            <person name="Braidotti M."/>
            <person name="Ashley E."/>
            <person name="Golser W."/>
            <person name="Kim H."/>
            <person name="Lee S."/>
            <person name="Lin J."/>
            <person name="Dujmic Z."/>
            <person name="Kim W."/>
            <person name="Talag J."/>
            <person name="Zuccolo A."/>
            <person name="Fan C."/>
            <person name="Sebastian A."/>
            <person name="Kramer M."/>
            <person name="Spiegel L."/>
            <person name="Nascimento L."/>
            <person name="Zutavern T."/>
            <person name="Miller B."/>
            <person name="Ambroise C."/>
            <person name="Muller S."/>
            <person name="Spooner W."/>
            <person name="Narechania A."/>
            <person name="Ren L."/>
            <person name="Wei S."/>
            <person name="Kumari S."/>
            <person name="Faga B."/>
            <person name="Levy M.J."/>
            <person name="McMahan L."/>
            <person name="Van Buren P."/>
            <person name="Vaughn M.W."/>
            <person name="Ying K."/>
            <person name="Yeh C.-T."/>
            <person name="Emrich S.J."/>
            <person name="Jia Y."/>
            <person name="Kalyanaraman A."/>
            <person name="Hsia A.-P."/>
            <person name="Barbazuk W.B."/>
            <person name="Baucom R.S."/>
            <person name="Brutnell T.P."/>
            <person name="Carpita N.C."/>
            <person name="Chaparro C."/>
            <person name="Chia J.-M."/>
            <person name="Deragon J.-M."/>
            <person name="Estill J.C."/>
            <person name="Fu Y."/>
            <person name="Jeddeloh J.A."/>
            <person name="Han Y."/>
            <person name="Lee H."/>
            <person name="Li P."/>
            <person name="Lisch D.R."/>
            <person name="Liu S."/>
            <person name="Liu Z."/>
            <person name="Nagel D.H."/>
            <person name="McCann M.C."/>
            <person name="SanMiguel P."/>
            <person name="Myers A.M."/>
            <person name="Nettleton D."/>
            <person name="Nguyen J."/>
            <person name="Penning B.W."/>
            <person name="Ponnala L."/>
            <person name="Schneider K.L."/>
            <person name="Schwartz D.C."/>
            <person name="Sharma A."/>
            <person name="Soderlund C."/>
            <person name="Springer N.M."/>
            <person name="Sun Q."/>
            <person name="Wang H."/>
            <person name="Waterman M."/>
            <person name="Westerman R."/>
            <person name="Wolfgruber T.K."/>
            <person name="Yang L."/>
            <person name="Yu Y."/>
            <person name="Zhang L."/>
            <person name="Zhou S."/>
            <person name="Zhu Q."/>
            <person name="Bennetzen J.L."/>
            <person name="Dawe R.K."/>
            <person name="Jiang J."/>
            <person name="Jiang N."/>
            <person name="Presting G.G."/>
            <person name="Wessler S.R."/>
            <person name="Aluru S."/>
            <person name="Martienssen R.A."/>
            <person name="Clifton S.W."/>
            <person name="McCombie W.R."/>
            <person name="Wing R.A."/>
            <person name="Wilson R.K."/>
        </authorList>
    </citation>
    <scope>NUCLEOTIDE SEQUENCE [LARGE SCALE GENOMIC DNA]</scope>
    <source>
        <strain evidence="3">cv. B73</strain>
    </source>
</reference>
<evidence type="ECO:0000256" key="1">
    <source>
        <dbReference type="SAM" id="MobiDB-lite"/>
    </source>
</evidence>
<reference evidence="2" key="2">
    <citation type="submission" date="2019-07" db="EMBL/GenBank/DDBJ databases">
        <authorList>
            <person name="Seetharam A."/>
            <person name="Woodhouse M."/>
            <person name="Cannon E."/>
        </authorList>
    </citation>
    <scope>NUCLEOTIDE SEQUENCE [LARGE SCALE GENOMIC DNA]</scope>
    <source>
        <strain evidence="2">cv. B73</strain>
    </source>
</reference>
<dbReference type="EnsemblPlants" id="Zm00001eb371560_T001">
    <property type="protein sequence ID" value="Zm00001eb371560_P001"/>
    <property type="gene ID" value="Zm00001eb371560"/>
</dbReference>
<dbReference type="AlphaFoldDB" id="A0A804R0B1"/>
<reference evidence="2" key="3">
    <citation type="submission" date="2021-05" db="UniProtKB">
        <authorList>
            <consortium name="EnsemblPlants"/>
        </authorList>
    </citation>
    <scope>IDENTIFICATION</scope>
    <source>
        <strain evidence="2">cv. B73</strain>
    </source>
</reference>
<feature type="compositionally biased region" description="Low complexity" evidence="1">
    <location>
        <begin position="51"/>
        <end position="66"/>
    </location>
</feature>
<sequence length="151" mass="15869">MTRYNASLCSSRPSPLPSSQHPRTLTRSASACHHHHHLACCSPMAPASSPVAGSSTRSVASATSSGYDALSPSDPASRRRGHNQAWPGRDNQVQPSQRPRRSEGVRGWGDASAHSRLPPRGGSGAETGGEGGRPRGVGIWEGSGQEWPSRS</sequence>
<feature type="region of interest" description="Disordered" evidence="1">
    <location>
        <begin position="41"/>
        <end position="151"/>
    </location>
</feature>
<proteinExistence type="predicted"/>
<keyword evidence="3" id="KW-1185">Reference proteome</keyword>
<dbReference type="InParanoid" id="A0A804R0B1"/>
<name>A0A804R0B1_MAIZE</name>
<organism evidence="2 3">
    <name type="scientific">Zea mays</name>
    <name type="common">Maize</name>
    <dbReference type="NCBI Taxonomy" id="4577"/>
    <lineage>
        <taxon>Eukaryota</taxon>
        <taxon>Viridiplantae</taxon>
        <taxon>Streptophyta</taxon>
        <taxon>Embryophyta</taxon>
        <taxon>Tracheophyta</taxon>
        <taxon>Spermatophyta</taxon>
        <taxon>Magnoliopsida</taxon>
        <taxon>Liliopsida</taxon>
        <taxon>Poales</taxon>
        <taxon>Poaceae</taxon>
        <taxon>PACMAD clade</taxon>
        <taxon>Panicoideae</taxon>
        <taxon>Andropogonodae</taxon>
        <taxon>Andropogoneae</taxon>
        <taxon>Tripsacinae</taxon>
        <taxon>Zea</taxon>
    </lineage>
</organism>
<feature type="region of interest" description="Disordered" evidence="1">
    <location>
        <begin position="1"/>
        <end position="29"/>
    </location>
</feature>
<feature type="compositionally biased region" description="Gly residues" evidence="1">
    <location>
        <begin position="121"/>
        <end position="141"/>
    </location>
</feature>
<dbReference type="Proteomes" id="UP000007305">
    <property type="component" value="Chromosome 9"/>
</dbReference>
<feature type="compositionally biased region" description="Low complexity" evidence="1">
    <location>
        <begin position="7"/>
        <end position="19"/>
    </location>
</feature>
<protein>
    <submittedName>
        <fullName evidence="2">Uncharacterized protein</fullName>
    </submittedName>
</protein>
<evidence type="ECO:0000313" key="2">
    <source>
        <dbReference type="EnsemblPlants" id="Zm00001eb371560_P001"/>
    </source>
</evidence>